<dbReference type="AlphaFoldDB" id="A0A1S2VPK6"/>
<sequence length="231" mass="25984">MLTNDQLAAIDRHLRKDNWLLNEDLIAELTDHYANAITEAVANGQAFDSALANVHHSFGERKGLLSMEETYQTEKAKHLDTMVWREVRRMMQGDRWPLVPLTLCTLLVLNTFAGASEYVDGFFMIAIWYVGFTILSAMVTAAISLLRPATISVTAPTPSFFVFAYGLSLALLAVNKYWLSGLSVYNAREISLMINTLLQTLCVVYYIAIIFTMRKFFFPKKGSTLSTPKHG</sequence>
<keyword evidence="1" id="KW-1133">Transmembrane helix</keyword>
<evidence type="ECO:0000313" key="3">
    <source>
        <dbReference type="Proteomes" id="UP000181790"/>
    </source>
</evidence>
<evidence type="ECO:0000256" key="1">
    <source>
        <dbReference type="SAM" id="Phobius"/>
    </source>
</evidence>
<reference evidence="2 3" key="1">
    <citation type="submission" date="2016-10" db="EMBL/GenBank/DDBJ databases">
        <title>Arsenicibacter rosenii gen. nov., sp. nov., an efficient arsenic-methylating bacterium isolated from an arsenic-contaminated paddy soil.</title>
        <authorList>
            <person name="Huang K."/>
        </authorList>
    </citation>
    <scope>NUCLEOTIDE SEQUENCE [LARGE SCALE GENOMIC DNA]</scope>
    <source>
        <strain evidence="2 3">SM-1</strain>
    </source>
</reference>
<name>A0A1S2VPK6_9BACT</name>
<keyword evidence="3" id="KW-1185">Reference proteome</keyword>
<organism evidence="2 3">
    <name type="scientific">Arsenicibacter rosenii</name>
    <dbReference type="NCBI Taxonomy" id="1750698"/>
    <lineage>
        <taxon>Bacteria</taxon>
        <taxon>Pseudomonadati</taxon>
        <taxon>Bacteroidota</taxon>
        <taxon>Cytophagia</taxon>
        <taxon>Cytophagales</taxon>
        <taxon>Spirosomataceae</taxon>
        <taxon>Arsenicibacter</taxon>
    </lineage>
</organism>
<proteinExistence type="predicted"/>
<feature type="transmembrane region" description="Helical" evidence="1">
    <location>
        <begin position="98"/>
        <end position="116"/>
    </location>
</feature>
<feature type="transmembrane region" description="Helical" evidence="1">
    <location>
        <begin position="122"/>
        <end position="146"/>
    </location>
</feature>
<dbReference type="RefSeq" id="WP_071501971.1">
    <property type="nucleotide sequence ID" value="NZ_MORL01000002.1"/>
</dbReference>
<feature type="transmembrane region" description="Helical" evidence="1">
    <location>
        <begin position="158"/>
        <end position="178"/>
    </location>
</feature>
<dbReference type="Proteomes" id="UP000181790">
    <property type="component" value="Unassembled WGS sequence"/>
</dbReference>
<accession>A0A1S2VPK6</accession>
<dbReference type="OrthoDB" id="949201at2"/>
<protein>
    <submittedName>
        <fullName evidence="2">Uncharacterized protein</fullName>
    </submittedName>
</protein>
<keyword evidence="1" id="KW-0812">Transmembrane</keyword>
<dbReference type="EMBL" id="MORL01000002">
    <property type="protein sequence ID" value="OIN60175.1"/>
    <property type="molecule type" value="Genomic_DNA"/>
</dbReference>
<evidence type="ECO:0000313" key="2">
    <source>
        <dbReference type="EMBL" id="OIN60175.1"/>
    </source>
</evidence>
<feature type="transmembrane region" description="Helical" evidence="1">
    <location>
        <begin position="190"/>
        <end position="211"/>
    </location>
</feature>
<comment type="caution">
    <text evidence="2">The sequence shown here is derived from an EMBL/GenBank/DDBJ whole genome shotgun (WGS) entry which is preliminary data.</text>
</comment>
<gene>
    <name evidence="2" type="ORF">BLX24_04885</name>
</gene>
<keyword evidence="1" id="KW-0472">Membrane</keyword>